<evidence type="ECO:0000256" key="14">
    <source>
        <dbReference type="ARBA" id="ARBA00023160"/>
    </source>
</evidence>
<evidence type="ECO:0000256" key="7">
    <source>
        <dbReference type="ARBA" id="ARBA00022824"/>
    </source>
</evidence>
<evidence type="ECO:0000256" key="15">
    <source>
        <dbReference type="SAM" id="Phobius"/>
    </source>
</evidence>
<gene>
    <name evidence="17" type="ORF">POM88_031839</name>
</gene>
<accession>A0AAD8MJG7</accession>
<feature type="transmembrane region" description="Helical" evidence="15">
    <location>
        <begin position="53"/>
        <end position="71"/>
    </location>
</feature>
<evidence type="ECO:0000256" key="12">
    <source>
        <dbReference type="ARBA" id="ARBA00023098"/>
    </source>
</evidence>
<dbReference type="AlphaFoldDB" id="A0AAD8MJG7"/>
<dbReference type="PANTHER" id="PTHR12863">
    <property type="entry name" value="FATTY ACID HYDROXYLASE"/>
    <property type="match status" value="1"/>
</dbReference>
<keyword evidence="10 15" id="KW-1133">Transmembrane helix</keyword>
<keyword evidence="12" id="KW-0443">Lipid metabolism</keyword>
<protein>
    <submittedName>
        <fullName evidence="17">Dihydroceramide fatty acyl 2-hydroxylase FAH1-like</fullName>
    </submittedName>
</protein>
<keyword evidence="11" id="KW-0560">Oxidoreductase</keyword>
<evidence type="ECO:0000256" key="9">
    <source>
        <dbReference type="ARBA" id="ARBA00022833"/>
    </source>
</evidence>
<evidence type="ECO:0000256" key="1">
    <source>
        <dbReference type="ARBA" id="ARBA00001947"/>
    </source>
</evidence>
<evidence type="ECO:0000256" key="3">
    <source>
        <dbReference type="ARBA" id="ARBA00009324"/>
    </source>
</evidence>
<keyword evidence="5 15" id="KW-0812">Transmembrane</keyword>
<keyword evidence="4" id="KW-0444">Lipid biosynthesis</keyword>
<dbReference type="GO" id="GO:0006633">
    <property type="term" value="P:fatty acid biosynthetic process"/>
    <property type="evidence" value="ECO:0007669"/>
    <property type="project" value="UniProtKB-KW"/>
</dbReference>
<evidence type="ECO:0000259" key="16">
    <source>
        <dbReference type="Pfam" id="PF04116"/>
    </source>
</evidence>
<name>A0AAD8MJG7_9APIA</name>
<evidence type="ECO:0000256" key="13">
    <source>
        <dbReference type="ARBA" id="ARBA00023136"/>
    </source>
</evidence>
<dbReference type="PANTHER" id="PTHR12863:SF1">
    <property type="entry name" value="FATTY ACID 2-HYDROXYLASE"/>
    <property type="match status" value="1"/>
</dbReference>
<evidence type="ECO:0000256" key="10">
    <source>
        <dbReference type="ARBA" id="ARBA00022989"/>
    </source>
</evidence>
<comment type="subcellular location">
    <subcellularLocation>
        <location evidence="2">Endoplasmic reticulum membrane</location>
        <topology evidence="2">Multi-pass membrane protein</topology>
    </subcellularLocation>
</comment>
<organism evidence="17 18">
    <name type="scientific">Heracleum sosnowskyi</name>
    <dbReference type="NCBI Taxonomy" id="360622"/>
    <lineage>
        <taxon>Eukaryota</taxon>
        <taxon>Viridiplantae</taxon>
        <taxon>Streptophyta</taxon>
        <taxon>Embryophyta</taxon>
        <taxon>Tracheophyta</taxon>
        <taxon>Spermatophyta</taxon>
        <taxon>Magnoliopsida</taxon>
        <taxon>eudicotyledons</taxon>
        <taxon>Gunneridae</taxon>
        <taxon>Pentapetalae</taxon>
        <taxon>asterids</taxon>
        <taxon>campanulids</taxon>
        <taxon>Apiales</taxon>
        <taxon>Apiaceae</taxon>
        <taxon>Apioideae</taxon>
        <taxon>apioid superclade</taxon>
        <taxon>Tordylieae</taxon>
        <taxon>Tordyliinae</taxon>
        <taxon>Heracleum</taxon>
    </lineage>
</organism>
<keyword evidence="18" id="KW-1185">Reference proteome</keyword>
<feature type="transmembrane region" description="Helical" evidence="15">
    <location>
        <begin position="166"/>
        <end position="185"/>
    </location>
</feature>
<dbReference type="Proteomes" id="UP001237642">
    <property type="component" value="Unassembled WGS sequence"/>
</dbReference>
<reference evidence="17" key="2">
    <citation type="submission" date="2023-05" db="EMBL/GenBank/DDBJ databases">
        <authorList>
            <person name="Schelkunov M.I."/>
        </authorList>
    </citation>
    <scope>NUCLEOTIDE SEQUENCE</scope>
    <source>
        <strain evidence="17">Hsosn_3</strain>
        <tissue evidence="17">Leaf</tissue>
    </source>
</reference>
<dbReference type="GO" id="GO:0080132">
    <property type="term" value="F:fatty acid 2-hydroxylase activity"/>
    <property type="evidence" value="ECO:0007669"/>
    <property type="project" value="InterPro"/>
</dbReference>
<keyword evidence="7" id="KW-0256">Endoplasmic reticulum</keyword>
<evidence type="ECO:0000256" key="6">
    <source>
        <dbReference type="ARBA" id="ARBA00022723"/>
    </source>
</evidence>
<keyword evidence="13 15" id="KW-0472">Membrane</keyword>
<proteinExistence type="inferred from homology"/>
<comment type="cofactor">
    <cofactor evidence="1">
        <name>Zn(2+)</name>
        <dbReference type="ChEBI" id="CHEBI:29105"/>
    </cofactor>
</comment>
<keyword evidence="6" id="KW-0479">Metal-binding</keyword>
<evidence type="ECO:0000256" key="2">
    <source>
        <dbReference type="ARBA" id="ARBA00004477"/>
    </source>
</evidence>
<dbReference type="EMBL" id="JAUIZM010000007">
    <property type="protein sequence ID" value="KAK1375646.1"/>
    <property type="molecule type" value="Genomic_DNA"/>
</dbReference>
<sequence>MAAKGISVDLNKPLVFQVGQLGDDYEEWINKPILSKEGPRFFANPILEFLTRTAWWVIPLVWLPVATWFVLGSVKMGLTPTELAATFLTGFFGWTFMEYTLHRFFFHKNFKGYWGNTVHYLLHGCHHKHPMDSLRLVFPPAGAAILASIFWNLLFKPFIPPSIAPALFGGFLVGYVAYDLTHYYLHHGKPVKGVSHKLRRNHMDHHFRNHDSGYGISSNFWDRVFGTLPPERS</sequence>
<dbReference type="InterPro" id="IPR014430">
    <property type="entry name" value="Scs7"/>
</dbReference>
<keyword evidence="14" id="KW-0275">Fatty acid biosynthesis</keyword>
<comment type="similarity">
    <text evidence="3">Belongs to the sterol desaturase family.</text>
</comment>
<evidence type="ECO:0000256" key="8">
    <source>
        <dbReference type="ARBA" id="ARBA00022832"/>
    </source>
</evidence>
<reference evidence="17" key="1">
    <citation type="submission" date="2023-02" db="EMBL/GenBank/DDBJ databases">
        <title>Genome of toxic invasive species Heracleum sosnowskyi carries increased number of genes despite the absence of recent whole-genome duplications.</title>
        <authorList>
            <person name="Schelkunov M."/>
            <person name="Shtratnikova V."/>
            <person name="Makarenko M."/>
            <person name="Klepikova A."/>
            <person name="Omelchenko D."/>
            <person name="Novikova G."/>
            <person name="Obukhova E."/>
            <person name="Bogdanov V."/>
            <person name="Penin A."/>
            <person name="Logacheva M."/>
        </authorList>
    </citation>
    <scope>NUCLEOTIDE SEQUENCE</scope>
    <source>
        <strain evidence="17">Hsosn_3</strain>
        <tissue evidence="17">Leaf</tissue>
    </source>
</reference>
<keyword evidence="8" id="KW-0276">Fatty acid metabolism</keyword>
<evidence type="ECO:0000256" key="4">
    <source>
        <dbReference type="ARBA" id="ARBA00022516"/>
    </source>
</evidence>
<dbReference type="InterPro" id="IPR006694">
    <property type="entry name" value="Fatty_acid_hydroxylase"/>
</dbReference>
<evidence type="ECO:0000256" key="5">
    <source>
        <dbReference type="ARBA" id="ARBA00022692"/>
    </source>
</evidence>
<evidence type="ECO:0000256" key="11">
    <source>
        <dbReference type="ARBA" id="ARBA00023002"/>
    </source>
</evidence>
<comment type="caution">
    <text evidence="17">The sequence shown here is derived from an EMBL/GenBank/DDBJ whole genome shotgun (WGS) entry which is preliminary data.</text>
</comment>
<dbReference type="Pfam" id="PF04116">
    <property type="entry name" value="FA_hydroxylase"/>
    <property type="match status" value="1"/>
</dbReference>
<dbReference type="GO" id="GO:0005506">
    <property type="term" value="F:iron ion binding"/>
    <property type="evidence" value="ECO:0007669"/>
    <property type="project" value="InterPro"/>
</dbReference>
<feature type="domain" description="Fatty acid hydroxylase" evidence="16">
    <location>
        <begin position="88"/>
        <end position="227"/>
    </location>
</feature>
<keyword evidence="9" id="KW-0862">Zinc</keyword>
<evidence type="ECO:0000313" key="17">
    <source>
        <dbReference type="EMBL" id="KAK1375646.1"/>
    </source>
</evidence>
<feature type="transmembrane region" description="Helical" evidence="15">
    <location>
        <begin position="83"/>
        <end position="101"/>
    </location>
</feature>
<evidence type="ECO:0000313" key="18">
    <source>
        <dbReference type="Proteomes" id="UP001237642"/>
    </source>
</evidence>
<dbReference type="GO" id="GO:0005789">
    <property type="term" value="C:endoplasmic reticulum membrane"/>
    <property type="evidence" value="ECO:0007669"/>
    <property type="project" value="UniProtKB-SubCell"/>
</dbReference>
<feature type="transmembrane region" description="Helical" evidence="15">
    <location>
        <begin position="136"/>
        <end position="154"/>
    </location>
</feature>